<keyword evidence="2" id="KW-1185">Reference proteome</keyword>
<proteinExistence type="predicted"/>
<accession>A0A5K7XR49</accession>
<dbReference type="AlphaFoldDB" id="A0A5K7XR49"/>
<evidence type="ECO:0000313" key="2">
    <source>
        <dbReference type="Proteomes" id="UP000326837"/>
    </source>
</evidence>
<name>A0A5K7XR49_9BACT</name>
<sequence>MPYCSGFGQVEATPAAGAVGAAPIARTVRVGPAISHYVASPPSQ</sequence>
<dbReference type="Proteomes" id="UP000326837">
    <property type="component" value="Chromosome"/>
</dbReference>
<reference evidence="2" key="1">
    <citation type="submission" date="2019-10" db="EMBL/GenBank/DDBJ databases">
        <title>Lacipirellula parvula gen. nov., sp. nov., representing a lineage of planctomycetes widespread in freshwater anoxic habitats, and description of the family Lacipirellulaceae.</title>
        <authorList>
            <person name="Dedysh S.N."/>
            <person name="Kulichevskaya I.S."/>
            <person name="Beletsky A.V."/>
            <person name="Rakitin A.L."/>
            <person name="Mardanov A.V."/>
            <person name="Ivanova A.A."/>
            <person name="Saltykova V.X."/>
            <person name="Rijpstra W.I.C."/>
            <person name="Sinninghe Damste J.S."/>
            <person name="Ravin N.V."/>
        </authorList>
    </citation>
    <scope>NUCLEOTIDE SEQUENCE [LARGE SCALE GENOMIC DNA]</scope>
    <source>
        <strain evidence="2">PX69</strain>
    </source>
</reference>
<dbReference type="EMBL" id="AP021861">
    <property type="protein sequence ID" value="BBO36309.1"/>
    <property type="molecule type" value="Genomic_DNA"/>
</dbReference>
<organism evidence="1 2">
    <name type="scientific">Lacipirellula parvula</name>
    <dbReference type="NCBI Taxonomy" id="2650471"/>
    <lineage>
        <taxon>Bacteria</taxon>
        <taxon>Pseudomonadati</taxon>
        <taxon>Planctomycetota</taxon>
        <taxon>Planctomycetia</taxon>
        <taxon>Pirellulales</taxon>
        <taxon>Lacipirellulaceae</taxon>
        <taxon>Lacipirellula</taxon>
    </lineage>
</organism>
<dbReference type="KEGG" id="lpav:PLANPX_5921"/>
<gene>
    <name evidence="1" type="ORF">PLANPX_5921</name>
</gene>
<protein>
    <submittedName>
        <fullName evidence="1">Uncharacterized protein</fullName>
    </submittedName>
</protein>
<evidence type="ECO:0000313" key="1">
    <source>
        <dbReference type="EMBL" id="BBO36309.1"/>
    </source>
</evidence>